<evidence type="ECO:0000313" key="4">
    <source>
        <dbReference type="Proteomes" id="UP000316426"/>
    </source>
</evidence>
<reference evidence="3 4" key="1">
    <citation type="submission" date="2019-02" db="EMBL/GenBank/DDBJ databases">
        <title>Deep-cultivation of Planctomycetes and their phenomic and genomic characterization uncovers novel biology.</title>
        <authorList>
            <person name="Wiegand S."/>
            <person name="Jogler M."/>
            <person name="Boedeker C."/>
            <person name="Pinto D."/>
            <person name="Vollmers J."/>
            <person name="Rivas-Marin E."/>
            <person name="Kohn T."/>
            <person name="Peeters S.H."/>
            <person name="Heuer A."/>
            <person name="Rast P."/>
            <person name="Oberbeckmann S."/>
            <person name="Bunk B."/>
            <person name="Jeske O."/>
            <person name="Meyerdierks A."/>
            <person name="Storesund J.E."/>
            <person name="Kallscheuer N."/>
            <person name="Luecker S."/>
            <person name="Lage O.M."/>
            <person name="Pohl T."/>
            <person name="Merkel B.J."/>
            <person name="Hornburger P."/>
            <person name="Mueller R.-W."/>
            <person name="Bruemmer F."/>
            <person name="Labrenz M."/>
            <person name="Spormann A.M."/>
            <person name="Op den Camp H."/>
            <person name="Overmann J."/>
            <person name="Amann R."/>
            <person name="Jetten M.S.M."/>
            <person name="Mascher T."/>
            <person name="Medema M.H."/>
            <person name="Devos D.P."/>
            <person name="Kaster A.-K."/>
            <person name="Ovreas L."/>
            <person name="Rohde M."/>
            <person name="Galperin M.Y."/>
            <person name="Jogler C."/>
        </authorList>
    </citation>
    <scope>NUCLEOTIDE SEQUENCE [LARGE SCALE GENOMIC DNA]</scope>
    <source>
        <strain evidence="3 4">Spa11</strain>
    </source>
</reference>
<dbReference type="Proteomes" id="UP000316426">
    <property type="component" value="Chromosome"/>
</dbReference>
<evidence type="ECO:0008006" key="5">
    <source>
        <dbReference type="Google" id="ProtNLM"/>
    </source>
</evidence>
<dbReference type="InterPro" id="IPR013610">
    <property type="entry name" value="ArdC_N"/>
</dbReference>
<feature type="domain" description="N-terminal" evidence="2">
    <location>
        <begin position="30"/>
        <end position="110"/>
    </location>
</feature>
<dbReference type="GO" id="GO:0003697">
    <property type="term" value="F:single-stranded DNA binding"/>
    <property type="evidence" value="ECO:0007669"/>
    <property type="project" value="InterPro"/>
</dbReference>
<dbReference type="InterPro" id="IPR010359">
    <property type="entry name" value="IrrE_HExxH"/>
</dbReference>
<accession>A0A518K794</accession>
<dbReference type="RefSeq" id="WP_145111081.1">
    <property type="nucleotide sequence ID" value="NZ_CP036349.1"/>
</dbReference>
<evidence type="ECO:0000259" key="1">
    <source>
        <dbReference type="Pfam" id="PF06114"/>
    </source>
</evidence>
<dbReference type="Pfam" id="PF06114">
    <property type="entry name" value="Peptidase_M78"/>
    <property type="match status" value="1"/>
</dbReference>
<dbReference type="AlphaFoldDB" id="A0A518K794"/>
<name>A0A518K794_9BACT</name>
<dbReference type="Pfam" id="PF08401">
    <property type="entry name" value="ArdcN"/>
    <property type="match status" value="1"/>
</dbReference>
<feature type="domain" description="IrrE N-terminal-like" evidence="1">
    <location>
        <begin position="157"/>
        <end position="213"/>
    </location>
</feature>
<dbReference type="KEGG" id="bmei:Spa11_18720"/>
<protein>
    <recommendedName>
        <fullName evidence="5">DUF1738 domain-containing protein</fullName>
    </recommendedName>
</protein>
<keyword evidence="4" id="KW-1185">Reference proteome</keyword>
<proteinExistence type="predicted"/>
<dbReference type="EMBL" id="CP036349">
    <property type="protein sequence ID" value="QDV73673.1"/>
    <property type="molecule type" value="Genomic_DNA"/>
</dbReference>
<evidence type="ECO:0000313" key="3">
    <source>
        <dbReference type="EMBL" id="QDV73673.1"/>
    </source>
</evidence>
<sequence length="272" mass="29418">MKKEEAKSLCDSALSELAAALAAGKSEELIKYLDTMSRFHNYSFGNCLLIARQRPAATRVAGFQAWKKLGRTVKKGERGICILAPMVGKKEDDDGNETKGVFGYRAVHVFDLAQTEGDELPDINRIAGEPGDRLDRLAALVSSLGIELGYEEHLDGADGVSAGGRIYLRKGLSPAEAFNTLAHELAHELMHKAEDHKTLSKTVKELEAESVAYVVSHAAGLSGALKQSSDYIQCHQGDTERLTASLGRIQQTATQILAGLERREVGLTVVTV</sequence>
<organism evidence="3 4">
    <name type="scientific">Botrimarina mediterranea</name>
    <dbReference type="NCBI Taxonomy" id="2528022"/>
    <lineage>
        <taxon>Bacteria</taxon>
        <taxon>Pseudomonadati</taxon>
        <taxon>Planctomycetota</taxon>
        <taxon>Planctomycetia</taxon>
        <taxon>Pirellulales</taxon>
        <taxon>Lacipirellulaceae</taxon>
        <taxon>Botrimarina</taxon>
    </lineage>
</organism>
<gene>
    <name evidence="3" type="ORF">Spa11_18720</name>
</gene>
<evidence type="ECO:0000259" key="2">
    <source>
        <dbReference type="Pfam" id="PF08401"/>
    </source>
</evidence>